<dbReference type="Proteomes" id="UP000000343">
    <property type="component" value="Plasmid pACIX904"/>
</dbReference>
<organism evidence="2">
    <name type="scientific">Granulicella tundricola (strain ATCC BAA-1859 / DSM 23138 / MP5ACTX9)</name>
    <dbReference type="NCBI Taxonomy" id="1198114"/>
    <lineage>
        <taxon>Bacteria</taxon>
        <taxon>Pseudomonadati</taxon>
        <taxon>Acidobacteriota</taxon>
        <taxon>Terriglobia</taxon>
        <taxon>Terriglobales</taxon>
        <taxon>Acidobacteriaceae</taxon>
        <taxon>Granulicella</taxon>
    </lineage>
</organism>
<reference evidence="2" key="1">
    <citation type="submission" date="2011-01" db="EMBL/GenBank/DDBJ databases">
        <title>Complete sequence of plasmid4 of Acidobacterium sp. MP5ACTX9.</title>
        <authorList>
            <consortium name="US DOE Joint Genome Institute"/>
            <person name="Lucas S."/>
            <person name="Copeland A."/>
            <person name="Lapidus A."/>
            <person name="Cheng J.-F."/>
            <person name="Goodwin L."/>
            <person name="Pitluck S."/>
            <person name="Teshima H."/>
            <person name="Detter J.C."/>
            <person name="Han C."/>
            <person name="Tapia R."/>
            <person name="Land M."/>
            <person name="Hauser L."/>
            <person name="Kyrpides N."/>
            <person name="Ivanova N."/>
            <person name="Ovchinnikova G."/>
            <person name="Pagani I."/>
            <person name="Rawat S.R."/>
            <person name="Mannisto M."/>
            <person name="Haggblom M.M."/>
            <person name="Woyke T."/>
        </authorList>
    </citation>
    <scope>NUCLEOTIDE SEQUENCE [LARGE SCALE GENOMIC DNA]</scope>
    <source>
        <strain evidence="2">MP5ACTX9</strain>
        <plasmid evidence="2">Plasmid pACIX904</plasmid>
    </source>
</reference>
<keyword evidence="2" id="KW-1185">Reference proteome</keyword>
<geneLocation type="plasmid" evidence="1 2">
    <name>pACIX904</name>
</geneLocation>
<evidence type="ECO:0000313" key="2">
    <source>
        <dbReference type="Proteomes" id="UP000000343"/>
    </source>
</evidence>
<dbReference type="EMBL" id="CP002484">
    <property type="protein sequence ID" value="ADW71455.1"/>
    <property type="molecule type" value="Genomic_DNA"/>
</dbReference>
<protein>
    <submittedName>
        <fullName evidence="1">Uncharacterized protein</fullName>
    </submittedName>
</protein>
<name>E8X7M1_GRATM</name>
<keyword evidence="1" id="KW-0614">Plasmid</keyword>
<sequence>MNSLRDILAAPELKDVRAAVGEQEPLHETYALASSPQRQTPAWSVAECTICQRFFRRGEYLRCSQCKAAVCKTGTCKSVHRVTEHRV</sequence>
<proteinExistence type="predicted"/>
<dbReference type="AlphaFoldDB" id="E8X7M1"/>
<dbReference type="PaxDb" id="1198114-AciX9_4514"/>
<gene>
    <name evidence="1" type="ordered locus">AciX9_4514</name>
</gene>
<dbReference type="KEGG" id="acm:AciX9_4514"/>
<accession>E8X7M1</accession>
<evidence type="ECO:0000313" key="1">
    <source>
        <dbReference type="EMBL" id="ADW71455.1"/>
    </source>
</evidence>
<dbReference type="HOGENOM" id="CLU_2478981_0_0_0"/>